<dbReference type="InterPro" id="IPR021332">
    <property type="entry name" value="DUF2944"/>
</dbReference>
<dbReference type="AlphaFoldDB" id="A0A7Y9R172"/>
<dbReference type="RefSeq" id="WP_179634464.1">
    <property type="nucleotide sequence ID" value="NZ_JACCFH010000001.1"/>
</dbReference>
<dbReference type="EMBL" id="JACCFH010000001">
    <property type="protein sequence ID" value="NYG33729.1"/>
    <property type="molecule type" value="Genomic_DNA"/>
</dbReference>
<organism evidence="1 2">
    <name type="scientific">Sphaerotilus montanus</name>
    <dbReference type="NCBI Taxonomy" id="522889"/>
    <lineage>
        <taxon>Bacteria</taxon>
        <taxon>Pseudomonadati</taxon>
        <taxon>Pseudomonadota</taxon>
        <taxon>Betaproteobacteria</taxon>
        <taxon>Burkholderiales</taxon>
        <taxon>Sphaerotilaceae</taxon>
        <taxon>Sphaerotilus</taxon>
    </lineage>
</organism>
<evidence type="ECO:0000313" key="1">
    <source>
        <dbReference type="EMBL" id="NYG33729.1"/>
    </source>
</evidence>
<name>A0A7Y9R172_9BURK</name>
<dbReference type="Proteomes" id="UP000518288">
    <property type="component" value="Unassembled WGS sequence"/>
</dbReference>
<reference evidence="1 2" key="1">
    <citation type="submission" date="2020-07" db="EMBL/GenBank/DDBJ databases">
        <title>Genomic Encyclopedia of Archaeal and Bacterial Type Strains, Phase II (KMG-II): from individual species to whole genera.</title>
        <authorList>
            <person name="Goeker M."/>
        </authorList>
    </citation>
    <scope>NUCLEOTIDE SEQUENCE [LARGE SCALE GENOMIC DNA]</scope>
    <source>
        <strain evidence="1 2">DSM 21226</strain>
    </source>
</reference>
<proteinExistence type="predicted"/>
<sequence>MDDIVKAALKKWPNVPDCRGWLALDARGDWYMRDDRTQATGPFPQAKGSRILHDKLREFIGRNYEADADGCWFFQNGPQKVFVELEAAPWVFGVQWLDGVFRVETHTGRPVPSVDAVLVDEHGRLFLHTPLGLGLVRSADMDTAADAVVGGLWVPQEVAFAELPVRFGYDLSPQRRGSIAVARA</sequence>
<comment type="caution">
    <text evidence="1">The sequence shown here is derived from an EMBL/GenBank/DDBJ whole genome shotgun (WGS) entry which is preliminary data.</text>
</comment>
<evidence type="ECO:0000313" key="2">
    <source>
        <dbReference type="Proteomes" id="UP000518288"/>
    </source>
</evidence>
<evidence type="ECO:0008006" key="3">
    <source>
        <dbReference type="Google" id="ProtNLM"/>
    </source>
</evidence>
<accession>A0A7Y9R172</accession>
<keyword evidence="2" id="KW-1185">Reference proteome</keyword>
<protein>
    <recommendedName>
        <fullName evidence="3">DUF2946 family protein</fullName>
    </recommendedName>
</protein>
<gene>
    <name evidence="1" type="ORF">BDD16_002715</name>
</gene>
<dbReference type="Pfam" id="PF11161">
    <property type="entry name" value="DUF2944"/>
    <property type="match status" value="1"/>
</dbReference>